<reference evidence="2 3" key="1">
    <citation type="submission" date="2016-10" db="EMBL/GenBank/DDBJ databases">
        <authorList>
            <person name="de Groot N.N."/>
        </authorList>
    </citation>
    <scope>NUCLEOTIDE SEQUENCE [LARGE SCALE GENOMIC DNA]</scope>
    <source>
        <strain evidence="2 3">MON 2.2</strain>
    </source>
</reference>
<dbReference type="RefSeq" id="WP_090593944.1">
    <property type="nucleotide sequence ID" value="NZ_LT629688.1"/>
</dbReference>
<dbReference type="GO" id="GO:0032259">
    <property type="term" value="P:methylation"/>
    <property type="evidence" value="ECO:0007669"/>
    <property type="project" value="UniProtKB-KW"/>
</dbReference>
<dbReference type="Pfam" id="PF08241">
    <property type="entry name" value="Methyltransf_11"/>
    <property type="match status" value="1"/>
</dbReference>
<keyword evidence="2" id="KW-0489">Methyltransferase</keyword>
<dbReference type="PANTHER" id="PTHR42912">
    <property type="entry name" value="METHYLTRANSFERASE"/>
    <property type="match status" value="1"/>
</dbReference>
<dbReference type="AlphaFoldDB" id="A0A1G6ZZ61"/>
<dbReference type="CDD" id="cd02440">
    <property type="entry name" value="AdoMet_MTases"/>
    <property type="match status" value="1"/>
</dbReference>
<keyword evidence="3" id="KW-1185">Reference proteome</keyword>
<dbReference type="Proteomes" id="UP000198546">
    <property type="component" value="Chromosome i"/>
</dbReference>
<evidence type="ECO:0000259" key="1">
    <source>
        <dbReference type="Pfam" id="PF08241"/>
    </source>
</evidence>
<feature type="domain" description="Methyltransferase type 11" evidence="1">
    <location>
        <begin position="70"/>
        <end position="164"/>
    </location>
</feature>
<dbReference type="OrthoDB" id="9805171at2"/>
<dbReference type="InterPro" id="IPR029063">
    <property type="entry name" value="SAM-dependent_MTases_sf"/>
</dbReference>
<dbReference type="Gene3D" id="3.40.50.150">
    <property type="entry name" value="Vaccinia Virus protein VP39"/>
    <property type="match status" value="1"/>
</dbReference>
<proteinExistence type="predicted"/>
<dbReference type="InterPro" id="IPR013216">
    <property type="entry name" value="Methyltransf_11"/>
</dbReference>
<gene>
    <name evidence="2" type="ORF">SAMN04489747_2450</name>
</gene>
<keyword evidence="2" id="KW-0808">Transferase</keyword>
<evidence type="ECO:0000313" key="3">
    <source>
        <dbReference type="Proteomes" id="UP000198546"/>
    </source>
</evidence>
<dbReference type="GO" id="GO:0008757">
    <property type="term" value="F:S-adenosylmethionine-dependent methyltransferase activity"/>
    <property type="evidence" value="ECO:0007669"/>
    <property type="project" value="InterPro"/>
</dbReference>
<dbReference type="PANTHER" id="PTHR42912:SF93">
    <property type="entry name" value="N6-ADENOSINE-METHYLTRANSFERASE TMT1A"/>
    <property type="match status" value="1"/>
</dbReference>
<name>A0A1G6ZZ61_9ACTN</name>
<sequence length="266" mass="29455">MGLRQKVWHGCYELMARRIDRPEWAFMNYGFAPLGASTPRTLEPEDELDRFCIQLYDRTVTADLTGLDVLEVGCGRGGGVSFLSRYRGPRSTTGVDLSAAAVDLCTRDRRGPGLRFAVGDAQDLPFPDASFDVVVSVESSHCYDSVPTFLAEVRRVLRPGGRFFWADLRPAADVARTRAQLQGSGMVVEDEQEITAEVVHALDLDSERKLGLVRAWVPRLAHPLFARFAALEGSRSHRAFQERRTRYLTASLSVPAAAAPSEEGLR</sequence>
<dbReference type="EMBL" id="LT629688">
    <property type="protein sequence ID" value="SDE07771.1"/>
    <property type="molecule type" value="Genomic_DNA"/>
</dbReference>
<dbReference type="InterPro" id="IPR050508">
    <property type="entry name" value="Methyltransf_Superfamily"/>
</dbReference>
<organism evidence="2 3">
    <name type="scientific">Auraticoccus monumenti</name>
    <dbReference type="NCBI Taxonomy" id="675864"/>
    <lineage>
        <taxon>Bacteria</taxon>
        <taxon>Bacillati</taxon>
        <taxon>Actinomycetota</taxon>
        <taxon>Actinomycetes</taxon>
        <taxon>Propionibacteriales</taxon>
        <taxon>Propionibacteriaceae</taxon>
        <taxon>Auraticoccus</taxon>
    </lineage>
</organism>
<protein>
    <submittedName>
        <fullName evidence="2">Methyltransferase domain-containing protein</fullName>
    </submittedName>
</protein>
<dbReference type="SUPFAM" id="SSF53335">
    <property type="entry name" value="S-adenosyl-L-methionine-dependent methyltransferases"/>
    <property type="match status" value="1"/>
</dbReference>
<accession>A0A1G6ZZ61</accession>
<dbReference type="STRING" id="675864.SAMN04489747_2450"/>
<evidence type="ECO:0000313" key="2">
    <source>
        <dbReference type="EMBL" id="SDE07771.1"/>
    </source>
</evidence>